<evidence type="ECO:0000313" key="3">
    <source>
        <dbReference type="Proteomes" id="UP000011615"/>
    </source>
</evidence>
<accession>M0BZ61</accession>
<dbReference type="Proteomes" id="UP000011615">
    <property type="component" value="Unassembled WGS sequence"/>
</dbReference>
<feature type="compositionally biased region" description="Polar residues" evidence="1">
    <location>
        <begin position="151"/>
        <end position="165"/>
    </location>
</feature>
<evidence type="ECO:0000256" key="1">
    <source>
        <dbReference type="SAM" id="MobiDB-lite"/>
    </source>
</evidence>
<dbReference type="AlphaFoldDB" id="M0BZ61"/>
<dbReference type="PATRIC" id="fig|1230457.4.peg.3537"/>
<sequence length="303" mass="31967">MGGDNLEGEGDGTSESGLTLDRRTALVGLAGVAGGGVLGYRTFLADDEPAFAQEGLDLGGNNVDITTTGGNLTELNIGTATEIQFSYSNFPSAEFTDGTNEFYTAIYLESPADSNTTAPSDGDISDKDITGLDISRYRMFHNEGDLIDMPTDNNNNPEVPDSPSTISEELSGFDDNSITNFDGSAIPIADHPDISLSDFEPSSKTMGASKTTQLTFTVVVLSDTLSRDTEVPLPDGDTTSLESGYLDPTDSTTGLIDSEDVWGYATEDLYVNVEIVTEDQIDVSVGGNIVLEATAENEVTDGT</sequence>
<proteinExistence type="predicted"/>
<dbReference type="STRING" id="1230457.C476_17907"/>
<protein>
    <submittedName>
        <fullName evidence="2">Uncharacterized protein</fullName>
    </submittedName>
</protein>
<evidence type="ECO:0000313" key="2">
    <source>
        <dbReference type="EMBL" id="ELZ15377.1"/>
    </source>
</evidence>
<organism evidence="2 3">
    <name type="scientific">Natrinema limicola JCM 13563</name>
    <dbReference type="NCBI Taxonomy" id="1230457"/>
    <lineage>
        <taxon>Archaea</taxon>
        <taxon>Methanobacteriati</taxon>
        <taxon>Methanobacteriota</taxon>
        <taxon>Stenosarchaea group</taxon>
        <taxon>Halobacteria</taxon>
        <taxon>Halobacteriales</taxon>
        <taxon>Natrialbaceae</taxon>
        <taxon>Natrinema</taxon>
    </lineage>
</organism>
<feature type="region of interest" description="Disordered" evidence="1">
    <location>
        <begin position="229"/>
        <end position="251"/>
    </location>
</feature>
<name>M0BZ61_9EURY</name>
<gene>
    <name evidence="2" type="ORF">C476_17907</name>
</gene>
<comment type="caution">
    <text evidence="2">The sequence shown here is derived from an EMBL/GenBank/DDBJ whole genome shotgun (WGS) entry which is preliminary data.</text>
</comment>
<reference evidence="2 3" key="1">
    <citation type="journal article" date="2014" name="PLoS Genet.">
        <title>Phylogenetically driven sequencing of extremely halophilic archaea reveals strategies for static and dynamic osmo-response.</title>
        <authorList>
            <person name="Becker E.A."/>
            <person name="Seitzer P.M."/>
            <person name="Tritt A."/>
            <person name="Larsen D."/>
            <person name="Krusor M."/>
            <person name="Yao A.I."/>
            <person name="Wu D."/>
            <person name="Madern D."/>
            <person name="Eisen J.A."/>
            <person name="Darling A.E."/>
            <person name="Facciotti M.T."/>
        </authorList>
    </citation>
    <scope>NUCLEOTIDE SEQUENCE [LARGE SCALE GENOMIC DNA]</scope>
    <source>
        <strain evidence="2 3">JCM 13563</strain>
    </source>
</reference>
<keyword evidence="3" id="KW-1185">Reference proteome</keyword>
<feature type="region of interest" description="Disordered" evidence="1">
    <location>
        <begin position="144"/>
        <end position="165"/>
    </location>
</feature>
<dbReference type="EMBL" id="AOIT01000091">
    <property type="protein sequence ID" value="ELZ15377.1"/>
    <property type="molecule type" value="Genomic_DNA"/>
</dbReference>